<accession>A0A414YMC4</accession>
<evidence type="ECO:0000313" key="2">
    <source>
        <dbReference type="Proteomes" id="UP000283512"/>
    </source>
</evidence>
<evidence type="ECO:0000313" key="1">
    <source>
        <dbReference type="EMBL" id="RHH87465.1"/>
    </source>
</evidence>
<dbReference type="EMBL" id="QRKD01000017">
    <property type="protein sequence ID" value="RHH87465.1"/>
    <property type="molecule type" value="Genomic_DNA"/>
</dbReference>
<organism evidence="1 2">
    <name type="scientific">Bacteroides caccae</name>
    <dbReference type="NCBI Taxonomy" id="47678"/>
    <lineage>
        <taxon>Bacteria</taxon>
        <taxon>Pseudomonadati</taxon>
        <taxon>Bacteroidota</taxon>
        <taxon>Bacteroidia</taxon>
        <taxon>Bacteroidales</taxon>
        <taxon>Bacteroidaceae</taxon>
        <taxon>Bacteroides</taxon>
    </lineage>
</organism>
<dbReference type="PROSITE" id="PS51257">
    <property type="entry name" value="PROKAR_LIPOPROTEIN"/>
    <property type="match status" value="1"/>
</dbReference>
<dbReference type="Proteomes" id="UP000283512">
    <property type="component" value="Unassembled WGS sequence"/>
</dbReference>
<evidence type="ECO:0008006" key="3">
    <source>
        <dbReference type="Google" id="ProtNLM"/>
    </source>
</evidence>
<name>A0A414YMC4_9BACE</name>
<comment type="caution">
    <text evidence="1">The sequence shown here is derived from an EMBL/GenBank/DDBJ whole genome shotgun (WGS) entry which is preliminary data.</text>
</comment>
<proteinExistence type="predicted"/>
<dbReference type="RefSeq" id="WP_065762877.1">
    <property type="nucleotide sequence ID" value="NZ_QRKD01000017.1"/>
</dbReference>
<dbReference type="AlphaFoldDB" id="A0A414YMC4"/>
<sequence length="279" mass="32092">MKKIFILLFVSLALFSCEKEENNKIFEYQLLPSENVSKPFSCLGEKRTITFTIIQKTLIDDILDSEVPIIPKDVSIEFDKTLFSDIETKIKGDQVVLNITSNINKEDKILNGDLQISYSTINGIKVEKIPLIIDKGKLTFVYKIHSEQNPFFLPAEGGKFELPFTCKKQVYLNECFIEERYSSLKGLRFKKVNTGNVNYIDVKKDGDAVGFYKFTFEGEGPYNQKAKPECYFNIYPNDADLITGNPQEIFKQEFVQPQTLGEDYYRPSRSAFRSGTFDF</sequence>
<reference evidence="1 2" key="1">
    <citation type="submission" date="2018-08" db="EMBL/GenBank/DDBJ databases">
        <title>A genome reference for cultivated species of the human gut microbiota.</title>
        <authorList>
            <person name="Zou Y."/>
            <person name="Xue W."/>
            <person name="Luo G."/>
        </authorList>
    </citation>
    <scope>NUCLEOTIDE SEQUENCE [LARGE SCALE GENOMIC DNA]</scope>
    <source>
        <strain evidence="1 2">AM16-49B</strain>
    </source>
</reference>
<protein>
    <recommendedName>
        <fullName evidence="3">Lipoprotein</fullName>
    </recommendedName>
</protein>
<gene>
    <name evidence="1" type="ORF">DW190_15570</name>
</gene>